<reference evidence="2 3" key="1">
    <citation type="submission" date="2017-12" db="EMBL/GenBank/DDBJ databases">
        <title>Comparative genomics of Botrytis spp.</title>
        <authorList>
            <person name="Valero-Jimenez C.A."/>
            <person name="Tapia P."/>
            <person name="Veloso J."/>
            <person name="Silva-Moreno E."/>
            <person name="Staats M."/>
            <person name="Valdes J.H."/>
            <person name="Van Kan J.A.L."/>
        </authorList>
    </citation>
    <scope>NUCLEOTIDE SEQUENCE [LARGE SCALE GENOMIC DNA]</scope>
    <source>
        <strain evidence="2 3">MUCL11595</strain>
    </source>
</reference>
<protein>
    <recommendedName>
        <fullName evidence="1">2EXR domain-containing protein</fullName>
    </recommendedName>
</protein>
<evidence type="ECO:0000313" key="2">
    <source>
        <dbReference type="EMBL" id="TGO47386.1"/>
    </source>
</evidence>
<evidence type="ECO:0000313" key="3">
    <source>
        <dbReference type="Proteomes" id="UP000297527"/>
    </source>
</evidence>
<proteinExistence type="predicted"/>
<dbReference type="PANTHER" id="PTHR35910">
    <property type="entry name" value="2EXR DOMAIN-CONTAINING PROTEIN"/>
    <property type="match status" value="1"/>
</dbReference>
<sequence length="492" mass="56664">MSGSKVEVISGSDVSKIPALEDAGVMKDHHHALSSNNIEEPDKSIITVTTMQATNDLQEETTHEKHATIEEPTVNLELTKGPLVCPWCNTSPNFFPKHRPISSDQAHNEMWCGKFYRKNFVWGEYFSNWVELEKRSSYDTFTCFPRLPLELRRKIWLHALPGPRTISLHLATNLYSGLEWSEDSRSPIITATLSFDDDSRADLSPDYLLWTCRESSEVFLKHYHRPRGFRPVDGEYHRLFGTRRAFCVRVQSEGWIDFDVDTLVAENIERTFYTLAWLQSRPDLSAITNLAISENPLYEILDDPWWTNAVPFLIEEQFPRLKHLSLIANHVKEADERKYSRGHFGPLAVVKAIDVNFMNALKRVVQIERLAIPNIFDLETEEFMNSEQMDAALADPKMLEMQFLNGANMSYWENVDVTLALMVLWEKDGEALAFDGLQPACENHRHFTFSPHPTSKMHIRWWGHEVSGSSLMTMKHPAYPNPRNGHGIMDMI</sequence>
<dbReference type="PANTHER" id="PTHR35910:SF6">
    <property type="entry name" value="2EXR DOMAIN-CONTAINING PROTEIN"/>
    <property type="match status" value="1"/>
</dbReference>
<accession>A0A4Z1HE66</accession>
<dbReference type="EMBL" id="PQXN01000279">
    <property type="protein sequence ID" value="TGO47386.1"/>
    <property type="molecule type" value="Genomic_DNA"/>
</dbReference>
<evidence type="ECO:0000259" key="1">
    <source>
        <dbReference type="Pfam" id="PF20150"/>
    </source>
</evidence>
<name>A0A4Z1HE66_9HELO</name>
<feature type="domain" description="2EXR" evidence="1">
    <location>
        <begin position="141"/>
        <end position="263"/>
    </location>
</feature>
<dbReference type="AlphaFoldDB" id="A0A4Z1HE66"/>
<comment type="caution">
    <text evidence="2">The sequence shown here is derived from an EMBL/GenBank/DDBJ whole genome shotgun (WGS) entry which is preliminary data.</text>
</comment>
<keyword evidence="3" id="KW-1185">Reference proteome</keyword>
<dbReference type="Proteomes" id="UP000297527">
    <property type="component" value="Unassembled WGS sequence"/>
</dbReference>
<gene>
    <name evidence="2" type="ORF">BCON_0280g00130</name>
</gene>
<dbReference type="Pfam" id="PF20150">
    <property type="entry name" value="2EXR"/>
    <property type="match status" value="1"/>
</dbReference>
<dbReference type="OrthoDB" id="3546385at2759"/>
<organism evidence="2 3">
    <name type="scientific">Botryotinia convoluta</name>
    <dbReference type="NCBI Taxonomy" id="54673"/>
    <lineage>
        <taxon>Eukaryota</taxon>
        <taxon>Fungi</taxon>
        <taxon>Dikarya</taxon>
        <taxon>Ascomycota</taxon>
        <taxon>Pezizomycotina</taxon>
        <taxon>Leotiomycetes</taxon>
        <taxon>Helotiales</taxon>
        <taxon>Sclerotiniaceae</taxon>
        <taxon>Botryotinia</taxon>
    </lineage>
</organism>
<dbReference type="InterPro" id="IPR045518">
    <property type="entry name" value="2EXR"/>
</dbReference>